<dbReference type="AlphaFoldDB" id="C9KJI1"/>
<dbReference type="HOGENOM" id="CLU_2451332_0_0_9"/>
<dbReference type="RefSeq" id="WP_005839073.1">
    <property type="nucleotide sequence ID" value="NZ_GG697141.2"/>
</dbReference>
<evidence type="ECO:0000313" key="1">
    <source>
        <dbReference type="EMBL" id="EEX70047.1"/>
    </source>
</evidence>
<keyword evidence="2" id="KW-1185">Reference proteome</keyword>
<name>C9KJI1_9FIRM</name>
<accession>C9KJI1</accession>
<evidence type="ECO:0000313" key="2">
    <source>
        <dbReference type="Proteomes" id="UP000003671"/>
    </source>
</evidence>
<protein>
    <submittedName>
        <fullName evidence="1">Uncharacterized protein</fullName>
    </submittedName>
</protein>
<proteinExistence type="predicted"/>
<gene>
    <name evidence="1" type="ORF">MITSMUL_03180</name>
</gene>
<dbReference type="STRING" id="500635.MITSMUL_03180"/>
<sequence length="89" mass="10863">MNNLKRKANIIDHSIPYRAFGCAKHRNDRWRLVNRAIETRRLYKVTYKEKCMGEYITFIMYEHDLSEQAVRNRWKDEDNMDIVEVVEVK</sequence>
<dbReference type="Proteomes" id="UP000003671">
    <property type="component" value="Unassembled WGS sequence"/>
</dbReference>
<comment type="caution">
    <text evidence="1">The sequence shown here is derived from an EMBL/GenBank/DDBJ whole genome shotgun (WGS) entry which is preliminary data.</text>
</comment>
<dbReference type="EMBL" id="ABWK02000001">
    <property type="protein sequence ID" value="EEX70047.1"/>
    <property type="molecule type" value="Genomic_DNA"/>
</dbReference>
<organism evidence="1 2">
    <name type="scientific">Mitsuokella multacida DSM 20544</name>
    <dbReference type="NCBI Taxonomy" id="500635"/>
    <lineage>
        <taxon>Bacteria</taxon>
        <taxon>Bacillati</taxon>
        <taxon>Bacillota</taxon>
        <taxon>Negativicutes</taxon>
        <taxon>Selenomonadales</taxon>
        <taxon>Selenomonadaceae</taxon>
        <taxon>Mitsuokella</taxon>
    </lineage>
</organism>
<reference evidence="1" key="1">
    <citation type="submission" date="2009-09" db="EMBL/GenBank/DDBJ databases">
        <authorList>
            <person name="Weinstock G."/>
            <person name="Sodergren E."/>
            <person name="Clifton S."/>
            <person name="Fulton L."/>
            <person name="Fulton B."/>
            <person name="Courtney L."/>
            <person name="Fronick C."/>
            <person name="Harrison M."/>
            <person name="Strong C."/>
            <person name="Farmer C."/>
            <person name="Delahaunty K."/>
            <person name="Markovic C."/>
            <person name="Hall O."/>
            <person name="Minx P."/>
            <person name="Tomlinson C."/>
            <person name="Mitreva M."/>
            <person name="Nelson J."/>
            <person name="Hou S."/>
            <person name="Wollam A."/>
            <person name="Pepin K.H."/>
            <person name="Johnson M."/>
            <person name="Bhonagiri V."/>
            <person name="Nash W.E."/>
            <person name="Warren W."/>
            <person name="Chinwalla A."/>
            <person name="Mardis E.R."/>
            <person name="Wilson R.K."/>
        </authorList>
    </citation>
    <scope>NUCLEOTIDE SEQUENCE [LARGE SCALE GENOMIC DNA]</scope>
    <source>
        <strain evidence="1">DSM 20544</strain>
    </source>
</reference>
<dbReference type="GeneID" id="93482628"/>